<dbReference type="RefSeq" id="WP_067633746.1">
    <property type="nucleotide sequence ID" value="NZ_CP013213.1"/>
</dbReference>
<gene>
    <name evidence="2" type="ORF">AOC36_09655</name>
</gene>
<evidence type="ECO:0000313" key="3">
    <source>
        <dbReference type="Proteomes" id="UP000063781"/>
    </source>
</evidence>
<organism evidence="2 3">
    <name type="scientific">Erysipelothrix larvae</name>
    <dbReference type="NCBI Taxonomy" id="1514105"/>
    <lineage>
        <taxon>Bacteria</taxon>
        <taxon>Bacillati</taxon>
        <taxon>Bacillota</taxon>
        <taxon>Erysipelotrichia</taxon>
        <taxon>Erysipelotrichales</taxon>
        <taxon>Erysipelotrichaceae</taxon>
        <taxon>Erysipelothrix</taxon>
    </lineage>
</organism>
<proteinExistence type="predicted"/>
<dbReference type="EMBL" id="CP013213">
    <property type="protein sequence ID" value="AMC94238.1"/>
    <property type="molecule type" value="Genomic_DNA"/>
</dbReference>
<evidence type="ECO:0008006" key="4">
    <source>
        <dbReference type="Google" id="ProtNLM"/>
    </source>
</evidence>
<feature type="compositionally biased region" description="Low complexity" evidence="1">
    <location>
        <begin position="120"/>
        <end position="134"/>
    </location>
</feature>
<protein>
    <recommendedName>
        <fullName evidence="4">Helix-turn-helix domain-containing protein</fullName>
    </recommendedName>
</protein>
<dbReference type="AlphaFoldDB" id="A0A0X8H1A2"/>
<dbReference type="Proteomes" id="UP000063781">
    <property type="component" value="Chromosome"/>
</dbReference>
<evidence type="ECO:0000313" key="2">
    <source>
        <dbReference type="EMBL" id="AMC94238.1"/>
    </source>
</evidence>
<evidence type="ECO:0000256" key="1">
    <source>
        <dbReference type="SAM" id="MobiDB-lite"/>
    </source>
</evidence>
<name>A0A0X8H1A2_9FIRM</name>
<dbReference type="STRING" id="1514105.AOC36_09655"/>
<dbReference type="InterPro" id="IPR036388">
    <property type="entry name" value="WH-like_DNA-bd_sf"/>
</dbReference>
<dbReference type="Pfam" id="PF13730">
    <property type="entry name" value="HTH_36"/>
    <property type="match status" value="1"/>
</dbReference>
<reference evidence="2 3" key="1">
    <citation type="submission" date="2015-10" db="EMBL/GenBank/DDBJ databases">
        <title>Erysipelothrix larvae sp. LV19 isolated from the larval gut of the rhinoceros beetle, Trypoxylus dichotomus.</title>
        <authorList>
            <person name="Lim S."/>
            <person name="Kim B.-C."/>
        </authorList>
    </citation>
    <scope>NUCLEOTIDE SEQUENCE [LARGE SCALE GENOMIC DNA]</scope>
    <source>
        <strain evidence="2 3">LV19</strain>
    </source>
</reference>
<dbReference type="KEGG" id="erl:AOC36_09655"/>
<accession>A0A0X8H1A2</accession>
<dbReference type="Gene3D" id="1.10.10.10">
    <property type="entry name" value="Winged helix-like DNA-binding domain superfamily/Winged helix DNA-binding domain"/>
    <property type="match status" value="1"/>
</dbReference>
<dbReference type="OrthoDB" id="1821976at2"/>
<keyword evidence="3" id="KW-1185">Reference proteome</keyword>
<sequence length="230" mass="27224">MVDNPSYYSVTPADVRYDNRLTDSEKLLYSEITALTQSSGECWATNEYFANLYDVHITTISRRIANLKKYGYIDVVMIYKQNKKQIEKRIIRIANTYTQDCLGGISRNANTPISRNAKENNTSNYNNTSINNNTKVEKQDFTGHMNEFWSEYPRKEKRKNAFEKLKKILKQEPSVFNQIILDVRKRKKSEQWLKENGKYIPMPTTYLNERRWEDEDWSVNEKDKHSSEAF</sequence>
<feature type="region of interest" description="Disordered" evidence="1">
    <location>
        <begin position="112"/>
        <end position="134"/>
    </location>
</feature>